<dbReference type="EMBL" id="CP113088">
    <property type="protein sequence ID" value="WAC01681.1"/>
    <property type="molecule type" value="Genomic_DNA"/>
</dbReference>
<keyword evidence="2" id="KW-1185">Reference proteome</keyword>
<sequence>MNRELNHFYPISFKAKKECKTFVKELGKKRKKLIISYKSILKTKIRYEKDKNRFSKVFTKEQYDVHIQTLDSLLEKSLELIQEEFKNGELEFITNTLIPYLFDKAEMQLDRIWYRLSSMPYRRWIVKRVFELGYDINLHGNYDKNFSKYGNSYSDETERIGKKYQWIALHEILAIVADNFKIKNEYSNGNNYDYYDGPWQLYTRDIDPVLTTRVDLDKRYEDVFEQDLLNHKKWWSDVEYNFWDKPNLEWSESLEDLPNIEDLLFKKDNNGIDWFYLEYFPNGKNLKDWVKKST</sequence>
<evidence type="ECO:0000313" key="2">
    <source>
        <dbReference type="Proteomes" id="UP001164705"/>
    </source>
</evidence>
<reference evidence="1" key="1">
    <citation type="submission" date="2022-11" db="EMBL/GenBank/DDBJ databases">
        <title>Lacinutrix neustonica HL-RS19T sp. nov., isolated from the surface microlayer sample of brackish Lake Shihwa.</title>
        <authorList>
            <person name="Choi J.Y."/>
            <person name="Hwang C.Y."/>
        </authorList>
    </citation>
    <scope>NUCLEOTIDE SEQUENCE</scope>
    <source>
        <strain evidence="1">HL-RS19</strain>
    </source>
</reference>
<dbReference type="AlphaFoldDB" id="A0A9E8MV88"/>
<name>A0A9E8MV88_9FLAO</name>
<organism evidence="1 2">
    <name type="scientific">Lacinutrix neustonica</name>
    <dbReference type="NCBI Taxonomy" id="2980107"/>
    <lineage>
        <taxon>Bacteria</taxon>
        <taxon>Pseudomonadati</taxon>
        <taxon>Bacteroidota</taxon>
        <taxon>Flavobacteriia</taxon>
        <taxon>Flavobacteriales</taxon>
        <taxon>Flavobacteriaceae</taxon>
        <taxon>Lacinutrix</taxon>
    </lineage>
</organism>
<dbReference type="RefSeq" id="WP_267676279.1">
    <property type="nucleotide sequence ID" value="NZ_CP113088.1"/>
</dbReference>
<dbReference type="Proteomes" id="UP001164705">
    <property type="component" value="Chromosome"/>
</dbReference>
<dbReference type="KEGG" id="lnu:N7U66_17410"/>
<protein>
    <submittedName>
        <fullName evidence="1">Uncharacterized protein</fullName>
    </submittedName>
</protein>
<accession>A0A9E8MV88</accession>
<proteinExistence type="predicted"/>
<gene>
    <name evidence="1" type="ORF">N7U66_17410</name>
</gene>
<evidence type="ECO:0000313" key="1">
    <source>
        <dbReference type="EMBL" id="WAC01681.1"/>
    </source>
</evidence>